<feature type="region of interest" description="Disordered" evidence="1">
    <location>
        <begin position="192"/>
        <end position="323"/>
    </location>
</feature>
<feature type="compositionally biased region" description="Basic residues" evidence="1">
    <location>
        <begin position="150"/>
        <end position="159"/>
    </location>
</feature>
<keyword evidence="2" id="KW-0732">Signal</keyword>
<dbReference type="EMBL" id="CP144745">
    <property type="protein sequence ID" value="WVZ50738.1"/>
    <property type="molecule type" value="Genomic_DNA"/>
</dbReference>
<organism evidence="3 4">
    <name type="scientific">Paspalum notatum var. saurae</name>
    <dbReference type="NCBI Taxonomy" id="547442"/>
    <lineage>
        <taxon>Eukaryota</taxon>
        <taxon>Viridiplantae</taxon>
        <taxon>Streptophyta</taxon>
        <taxon>Embryophyta</taxon>
        <taxon>Tracheophyta</taxon>
        <taxon>Spermatophyta</taxon>
        <taxon>Magnoliopsida</taxon>
        <taxon>Liliopsida</taxon>
        <taxon>Poales</taxon>
        <taxon>Poaceae</taxon>
        <taxon>PACMAD clade</taxon>
        <taxon>Panicoideae</taxon>
        <taxon>Andropogonodae</taxon>
        <taxon>Paspaleae</taxon>
        <taxon>Paspalinae</taxon>
        <taxon>Paspalum</taxon>
    </lineage>
</organism>
<name>A0AAQ3SD77_PASNO</name>
<proteinExistence type="predicted"/>
<evidence type="ECO:0000256" key="2">
    <source>
        <dbReference type="SAM" id="SignalP"/>
    </source>
</evidence>
<dbReference type="AlphaFoldDB" id="A0AAQ3SD77"/>
<evidence type="ECO:0000313" key="4">
    <source>
        <dbReference type="Proteomes" id="UP001341281"/>
    </source>
</evidence>
<feature type="compositionally biased region" description="Basic and acidic residues" evidence="1">
    <location>
        <begin position="301"/>
        <end position="323"/>
    </location>
</feature>
<feature type="compositionally biased region" description="Basic residues" evidence="1">
    <location>
        <begin position="238"/>
        <end position="248"/>
    </location>
</feature>
<gene>
    <name evidence="3" type="ORF">U9M48_001965</name>
</gene>
<feature type="signal peptide" evidence="2">
    <location>
        <begin position="1"/>
        <end position="37"/>
    </location>
</feature>
<dbReference type="Proteomes" id="UP001341281">
    <property type="component" value="Chromosome 01"/>
</dbReference>
<evidence type="ECO:0000256" key="1">
    <source>
        <dbReference type="SAM" id="MobiDB-lite"/>
    </source>
</evidence>
<sequence>MAGRPGPSPNACRHPPVTSPQLTLQLPLLLLLLATHPRPDDLGERGGGVATLFEPVGGGLLELGHLLPDLGAPPSAHHHLPHRRGDLDPAFRLGHPHGGADAVREHHRVLPLLGVERPGHHGHAVRQALEHRVPAAVREEPARGGVRQHPGLRRPRRHQEARALGPVHEALGQVRERVPLALRVVASDLSWSGMRMSGPGTGTHPGSRSGSGRSRNSPGILASRSGRWRMSVSAWRLVGKKRQRRRTPAARAASNASAPNRSATNATRRVVRRRSARTAVRAGTERAHSSDMRVSMAEPAGRSERSTGGSAREETAGGREARNARCVAEAVDAKVSSVEVSPWREDRRFASSASGIRCPMPGVASIATCGGRSSSPLA</sequence>
<accession>A0AAQ3SD77</accession>
<feature type="chain" id="PRO_5042936551" evidence="2">
    <location>
        <begin position="38"/>
        <end position="378"/>
    </location>
</feature>
<feature type="region of interest" description="Disordered" evidence="1">
    <location>
        <begin position="139"/>
        <end position="161"/>
    </location>
</feature>
<protein>
    <submittedName>
        <fullName evidence="3">Uncharacterized protein</fullName>
    </submittedName>
</protein>
<evidence type="ECO:0000313" key="3">
    <source>
        <dbReference type="EMBL" id="WVZ50738.1"/>
    </source>
</evidence>
<feature type="compositionally biased region" description="Low complexity" evidence="1">
    <location>
        <begin position="249"/>
        <end position="268"/>
    </location>
</feature>
<keyword evidence="4" id="KW-1185">Reference proteome</keyword>
<feature type="compositionally biased region" description="Low complexity" evidence="1">
    <location>
        <begin position="202"/>
        <end position="219"/>
    </location>
</feature>
<reference evidence="3 4" key="1">
    <citation type="submission" date="2024-02" db="EMBL/GenBank/DDBJ databases">
        <title>High-quality chromosome-scale genome assembly of Pensacola bahiagrass (Paspalum notatum Flugge var. saurae).</title>
        <authorList>
            <person name="Vega J.M."/>
            <person name="Podio M."/>
            <person name="Orjuela J."/>
            <person name="Siena L.A."/>
            <person name="Pessino S.C."/>
            <person name="Combes M.C."/>
            <person name="Mariac C."/>
            <person name="Albertini E."/>
            <person name="Pupilli F."/>
            <person name="Ortiz J.P.A."/>
            <person name="Leblanc O."/>
        </authorList>
    </citation>
    <scope>NUCLEOTIDE SEQUENCE [LARGE SCALE GENOMIC DNA]</scope>
    <source>
        <strain evidence="3">R1</strain>
        <tissue evidence="3">Leaf</tissue>
    </source>
</reference>